<accession>A0A1V0AFA9</accession>
<evidence type="ECO:0000256" key="1">
    <source>
        <dbReference type="ARBA" id="ARBA00023015"/>
    </source>
</evidence>
<dbReference type="PRINTS" id="PR00455">
    <property type="entry name" value="HTHTETR"/>
</dbReference>
<proteinExistence type="predicted"/>
<evidence type="ECO:0000313" key="7">
    <source>
        <dbReference type="Proteomes" id="UP000190797"/>
    </source>
</evidence>
<dbReference type="PROSITE" id="PS50977">
    <property type="entry name" value="HTH_TETR_2"/>
    <property type="match status" value="1"/>
</dbReference>
<dbReference type="InterPro" id="IPR009057">
    <property type="entry name" value="Homeodomain-like_sf"/>
</dbReference>
<evidence type="ECO:0000259" key="5">
    <source>
        <dbReference type="PROSITE" id="PS50977"/>
    </source>
</evidence>
<dbReference type="InterPro" id="IPR036271">
    <property type="entry name" value="Tet_transcr_reg_TetR-rel_C_sf"/>
</dbReference>
<dbReference type="Pfam" id="PF00440">
    <property type="entry name" value="TetR_N"/>
    <property type="match status" value="1"/>
</dbReference>
<reference evidence="7" key="1">
    <citation type="journal article" date="2017" name="Med. Chem. Commun.">
        <title>Nonomuraea sp. ATCC 55076 harbours the largest actinomycete chromosome to date and the kistamicin biosynthetic gene cluster.</title>
        <authorList>
            <person name="Nazari B."/>
            <person name="Forneris C.C."/>
            <person name="Gibson M.I."/>
            <person name="Moon K."/>
            <person name="Schramma K.R."/>
            <person name="Seyedsayamdost M.R."/>
        </authorList>
    </citation>
    <scope>NUCLEOTIDE SEQUENCE [LARGE SCALE GENOMIC DNA]</scope>
    <source>
        <strain evidence="7">ATCC 55076</strain>
    </source>
</reference>
<dbReference type="Gene3D" id="1.10.10.60">
    <property type="entry name" value="Homeodomain-like"/>
    <property type="match status" value="1"/>
</dbReference>
<feature type="domain" description="HTH tetR-type" evidence="5">
    <location>
        <begin position="8"/>
        <end position="68"/>
    </location>
</feature>
<dbReference type="InterPro" id="IPR050109">
    <property type="entry name" value="HTH-type_TetR-like_transc_reg"/>
</dbReference>
<dbReference type="Gene3D" id="1.10.357.10">
    <property type="entry name" value="Tetracycline Repressor, domain 2"/>
    <property type="match status" value="1"/>
</dbReference>
<protein>
    <submittedName>
        <fullName evidence="6">TetR family transcriptional regulator</fullName>
    </submittedName>
</protein>
<evidence type="ECO:0000256" key="4">
    <source>
        <dbReference type="PROSITE-ProRule" id="PRU00335"/>
    </source>
</evidence>
<dbReference type="OrthoDB" id="9796019at2"/>
<evidence type="ECO:0000313" key="6">
    <source>
        <dbReference type="EMBL" id="AQZ68772.1"/>
    </source>
</evidence>
<dbReference type="SUPFAM" id="SSF46689">
    <property type="entry name" value="Homeodomain-like"/>
    <property type="match status" value="1"/>
</dbReference>
<keyword evidence="7" id="KW-1185">Reference proteome</keyword>
<dbReference type="GO" id="GO:0000976">
    <property type="term" value="F:transcription cis-regulatory region binding"/>
    <property type="evidence" value="ECO:0007669"/>
    <property type="project" value="TreeGrafter"/>
</dbReference>
<dbReference type="Pfam" id="PF16859">
    <property type="entry name" value="TetR_C_11"/>
    <property type="match status" value="1"/>
</dbReference>
<keyword evidence="2 4" id="KW-0238">DNA-binding</keyword>
<dbReference type="PANTHER" id="PTHR30055:SF148">
    <property type="entry name" value="TETR-FAMILY TRANSCRIPTIONAL REGULATOR"/>
    <property type="match status" value="1"/>
</dbReference>
<sequence>MVGRPRSEEARKAILRAALDLCARDGYQGVTMKGIAEAAGSGRQTVYRWWQTKAQVLLEALTDVLAEQVAPTPDSGDPRADLVAFLEQTFTLARGVAGQIVVGLMADAQSDPELSADLRARIIGPRRAALRAVLARGALPADVDLELAVDLVFGVMWYRLLNRHADVNEDLAEEMAALLARIR</sequence>
<dbReference type="KEGG" id="noa:BKM31_51385"/>
<gene>
    <name evidence="6" type="ORF">BKM31_51385</name>
</gene>
<evidence type="ECO:0000256" key="3">
    <source>
        <dbReference type="ARBA" id="ARBA00023163"/>
    </source>
</evidence>
<dbReference type="EMBL" id="CP017717">
    <property type="protein sequence ID" value="AQZ68772.1"/>
    <property type="molecule type" value="Genomic_DNA"/>
</dbReference>
<dbReference type="GO" id="GO:0003700">
    <property type="term" value="F:DNA-binding transcription factor activity"/>
    <property type="evidence" value="ECO:0007669"/>
    <property type="project" value="TreeGrafter"/>
</dbReference>
<keyword evidence="3" id="KW-0804">Transcription</keyword>
<dbReference type="PANTHER" id="PTHR30055">
    <property type="entry name" value="HTH-TYPE TRANSCRIPTIONAL REGULATOR RUTR"/>
    <property type="match status" value="1"/>
</dbReference>
<evidence type="ECO:0000256" key="2">
    <source>
        <dbReference type="ARBA" id="ARBA00023125"/>
    </source>
</evidence>
<dbReference type="SUPFAM" id="SSF48498">
    <property type="entry name" value="Tetracyclin repressor-like, C-terminal domain"/>
    <property type="match status" value="1"/>
</dbReference>
<dbReference type="InterPro" id="IPR001647">
    <property type="entry name" value="HTH_TetR"/>
</dbReference>
<dbReference type="AlphaFoldDB" id="A0A1V0AFA9"/>
<dbReference type="STRING" id="1909395.BKM31_51385"/>
<organism evidence="6 7">
    <name type="scientific">[Actinomadura] parvosata subsp. kistnae</name>
    <dbReference type="NCBI Taxonomy" id="1909395"/>
    <lineage>
        <taxon>Bacteria</taxon>
        <taxon>Bacillati</taxon>
        <taxon>Actinomycetota</taxon>
        <taxon>Actinomycetes</taxon>
        <taxon>Streptosporangiales</taxon>
        <taxon>Streptosporangiaceae</taxon>
        <taxon>Nonomuraea</taxon>
    </lineage>
</organism>
<dbReference type="Proteomes" id="UP000190797">
    <property type="component" value="Chromosome"/>
</dbReference>
<dbReference type="RefSeq" id="WP_080045158.1">
    <property type="nucleotide sequence ID" value="NZ_CP017717.1"/>
</dbReference>
<feature type="DNA-binding region" description="H-T-H motif" evidence="4">
    <location>
        <begin position="31"/>
        <end position="50"/>
    </location>
</feature>
<keyword evidence="1" id="KW-0805">Transcription regulation</keyword>
<name>A0A1V0AFA9_9ACTN</name>
<dbReference type="InterPro" id="IPR011075">
    <property type="entry name" value="TetR_C"/>
</dbReference>